<dbReference type="EMBL" id="FO818640">
    <property type="protein sequence ID" value="CDM92536.1"/>
    <property type="molecule type" value="Genomic_DNA"/>
</dbReference>
<accession>A0A9P1NYI3</accession>
<gene>
    <name evidence="2" type="ORF">ARTHRO_10209</name>
</gene>
<evidence type="ECO:0000313" key="2">
    <source>
        <dbReference type="EMBL" id="CDM92536.1"/>
    </source>
</evidence>
<protein>
    <submittedName>
        <fullName evidence="2">Uncharacterized protein</fullName>
    </submittedName>
</protein>
<reference evidence="2 3" key="1">
    <citation type="submission" date="2014-02" db="EMBL/GenBank/DDBJ databases">
        <authorList>
            <person name="Genoscope - CEA"/>
        </authorList>
    </citation>
    <scope>NUCLEOTIDE SEQUENCE [LARGE SCALE GENOMIC DNA]</scope>
    <source>
        <strain evidence="2 3">PCC 8005</strain>
    </source>
</reference>
<evidence type="ECO:0000313" key="3">
    <source>
        <dbReference type="Proteomes" id="UP000032946"/>
    </source>
</evidence>
<keyword evidence="3" id="KW-1185">Reference proteome</keyword>
<feature type="signal peptide" evidence="1">
    <location>
        <begin position="1"/>
        <end position="26"/>
    </location>
</feature>
<sequence>MSLMKSKLLGGLCVLITAFMPVKAFAQIGVPTTPSDFDIRYQRPDPQTGRVTPPRYYSLPDLANPFRTLPSAFRYPIIYELGVNRNIRSDAVITDEVFIPNLPPIPAGITLDNIPRVRAEYTRRVEEWGERVQECKRLDPLIIKTDTGNPVLINQRSAGRIVLNANNISVCPR</sequence>
<dbReference type="AlphaFoldDB" id="A0A9P1NYI3"/>
<evidence type="ECO:0000256" key="1">
    <source>
        <dbReference type="SAM" id="SignalP"/>
    </source>
</evidence>
<proteinExistence type="predicted"/>
<dbReference type="Proteomes" id="UP000032946">
    <property type="component" value="Chromosome"/>
</dbReference>
<organism evidence="2 3">
    <name type="scientific">Limnospira indica PCC 8005</name>
    <dbReference type="NCBI Taxonomy" id="376219"/>
    <lineage>
        <taxon>Bacteria</taxon>
        <taxon>Bacillati</taxon>
        <taxon>Cyanobacteriota</taxon>
        <taxon>Cyanophyceae</taxon>
        <taxon>Oscillatoriophycideae</taxon>
        <taxon>Oscillatoriales</taxon>
        <taxon>Sirenicapillariaceae</taxon>
        <taxon>Limnospira</taxon>
    </lineage>
</organism>
<keyword evidence="1" id="KW-0732">Signal</keyword>
<name>A0A9P1NYI3_9CYAN</name>
<feature type="chain" id="PRO_5040248841" evidence="1">
    <location>
        <begin position="27"/>
        <end position="173"/>
    </location>
</feature>